<gene>
    <name evidence="2" type="ORF">FQP86_04705</name>
</gene>
<evidence type="ECO:0000256" key="1">
    <source>
        <dbReference type="SAM" id="Phobius"/>
    </source>
</evidence>
<keyword evidence="1" id="KW-0472">Membrane</keyword>
<proteinExistence type="predicted"/>
<dbReference type="RefSeq" id="WP_088743637.1">
    <property type="nucleotide sequence ID" value="NZ_CAWOWR010000087.1"/>
</dbReference>
<feature type="transmembrane region" description="Helical" evidence="1">
    <location>
        <begin position="142"/>
        <end position="159"/>
    </location>
</feature>
<protein>
    <recommendedName>
        <fullName evidence="4">Metal-dependent hydrolase</fullName>
    </recommendedName>
</protein>
<keyword evidence="1" id="KW-1133">Transmembrane helix</keyword>
<dbReference type="Pfam" id="PF04307">
    <property type="entry name" value="YdjM"/>
    <property type="match status" value="1"/>
</dbReference>
<evidence type="ECO:0008006" key="4">
    <source>
        <dbReference type="Google" id="ProtNLM"/>
    </source>
</evidence>
<dbReference type="AlphaFoldDB" id="A0A558HRT3"/>
<evidence type="ECO:0000313" key="2">
    <source>
        <dbReference type="EMBL" id="TVU71840.1"/>
    </source>
</evidence>
<keyword evidence="3" id="KW-1185">Reference proteome</keyword>
<keyword evidence="1" id="KW-0812">Transmembrane</keyword>
<dbReference type="Proteomes" id="UP000319941">
    <property type="component" value="Unassembled WGS sequence"/>
</dbReference>
<feature type="transmembrane region" description="Helical" evidence="1">
    <location>
        <begin position="112"/>
        <end position="136"/>
    </location>
</feature>
<dbReference type="EMBL" id="VNFH01000003">
    <property type="protein sequence ID" value="TVU71840.1"/>
    <property type="molecule type" value="Genomic_DNA"/>
</dbReference>
<dbReference type="OrthoDB" id="5295350at2"/>
<dbReference type="InterPro" id="IPR007404">
    <property type="entry name" value="YdjM-like"/>
</dbReference>
<feature type="transmembrane region" description="Helical" evidence="1">
    <location>
        <begin position="82"/>
        <end position="100"/>
    </location>
</feature>
<organism evidence="2 3">
    <name type="scientific">Cobetia crustatorum</name>
    <dbReference type="NCBI Taxonomy" id="553385"/>
    <lineage>
        <taxon>Bacteria</taxon>
        <taxon>Pseudomonadati</taxon>
        <taxon>Pseudomonadota</taxon>
        <taxon>Gammaproteobacteria</taxon>
        <taxon>Oceanospirillales</taxon>
        <taxon>Halomonadaceae</taxon>
        <taxon>Cobetia</taxon>
    </lineage>
</organism>
<name>A0A558HRT3_9GAMM</name>
<accession>A0A558HRT3</accession>
<reference evidence="2 3" key="1">
    <citation type="submission" date="2019-07" db="EMBL/GenBank/DDBJ databases">
        <title>Diversity of Bacteria from Kongsfjorden, Arctic.</title>
        <authorList>
            <person name="Yu Y."/>
        </authorList>
    </citation>
    <scope>NUCLEOTIDE SEQUENCE [LARGE SCALE GENOMIC DNA]</scope>
    <source>
        <strain evidence="2 3">SM1923</strain>
    </source>
</reference>
<comment type="caution">
    <text evidence="2">The sequence shown here is derived from an EMBL/GenBank/DDBJ whole genome shotgun (WGS) entry which is preliminary data.</text>
</comment>
<evidence type="ECO:0000313" key="3">
    <source>
        <dbReference type="Proteomes" id="UP000319941"/>
    </source>
</evidence>
<dbReference type="STRING" id="553385.GCA_000591415_03625"/>
<sequence length="235" mass="25080">MANFRTHITVAAFAGGIVAAAGWQGGLWSLVDGIPLAGLTTFGGILPDIDSDNSRAIRILFTLFAVLATMACVLLLQDRLLAGPLLMAGGGTYMGVRYVASAIFKRFTVHRGIWHSLLASLLCALGVTAASLHLLGQSEEQAWWQGAALLFGAMIHLLLDEMYSVDMVGARLKKSFGTAFKLFDYRQPGNSLAMVIVIGAMSPWLPPLQVLVDILHLQVPLSIFGAGLSRLMAGI</sequence>
<feature type="transmembrane region" description="Helical" evidence="1">
    <location>
        <begin position="56"/>
        <end position="76"/>
    </location>
</feature>